<protein>
    <submittedName>
        <fullName evidence="4">Nucleotide-binding alpha-beta plait domain-containing protein</fullName>
    </submittedName>
</protein>
<dbReference type="CDD" id="cd00590">
    <property type="entry name" value="RRM_SF"/>
    <property type="match status" value="1"/>
</dbReference>
<gene>
    <name evidence="4" type="ORF">CTI12_AA368310</name>
</gene>
<evidence type="ECO:0000259" key="3">
    <source>
        <dbReference type="PROSITE" id="PS50102"/>
    </source>
</evidence>
<keyword evidence="1" id="KW-0694">RNA-binding</keyword>
<evidence type="ECO:0000313" key="5">
    <source>
        <dbReference type="Proteomes" id="UP000245207"/>
    </source>
</evidence>
<feature type="compositionally biased region" description="Acidic residues" evidence="2">
    <location>
        <begin position="339"/>
        <end position="361"/>
    </location>
</feature>
<feature type="compositionally biased region" description="Basic and acidic residues" evidence="2">
    <location>
        <begin position="119"/>
        <end position="143"/>
    </location>
</feature>
<dbReference type="AlphaFoldDB" id="A0A2U1L7D2"/>
<dbReference type="SMART" id="SM00360">
    <property type="entry name" value="RRM"/>
    <property type="match status" value="1"/>
</dbReference>
<dbReference type="Pfam" id="PF00076">
    <property type="entry name" value="RRM_1"/>
    <property type="match status" value="1"/>
</dbReference>
<sequence>MGDYEWKEVTRKNRRSVNTPMGSRQFPLPEKLHGRVTKFFMTNLPDKCSGNDLAEFLRPYGAIHDLYIARKRDKGGNRFGFASLLDVKDVQEMERKLCTIRMGEYRLKANVAKFSLEDGEIRQEPKDKEKRQTDQRKADERKGGTHQFFSGGARSFKDTLRGRQGVNQSVRTVVVKDDVNAYGGRYGKALIARMIDLEALNNIKIIMNGLCPSEGRIQYMGGLSVLISYEDKSTVTKVLNDAKELLSNEVIDRVGSEFGKVVHRAKRLDEDGDLSYDYVGVLMGDGKREAEEVLLQWRGRKFRAWVTEEKDDWVPEFFECRRDEGDETEHQKDDGQDGSGDECEEEGADADEVLQPEDEVGDGDRPKEEMTAVAGNVFNANYDVSIMGEKFKATNRGDVFTPEVSFYFEKDAGHLNNNSLIKEGNVNLNKRKKKQPSSGVGRPSPSYSISLERNKISKRPKESDLFGLNDLLEINDEEEQAGYYEEIVCNNCNNTLLLNSDGAGEKEGGVDSEFLTPAADTEGNNGKSKLFNEMEETIKMGSKLGAQLENFKELVQTTLDKERVQVVHK</sequence>
<organism evidence="4 5">
    <name type="scientific">Artemisia annua</name>
    <name type="common">Sweet wormwood</name>
    <dbReference type="NCBI Taxonomy" id="35608"/>
    <lineage>
        <taxon>Eukaryota</taxon>
        <taxon>Viridiplantae</taxon>
        <taxon>Streptophyta</taxon>
        <taxon>Embryophyta</taxon>
        <taxon>Tracheophyta</taxon>
        <taxon>Spermatophyta</taxon>
        <taxon>Magnoliopsida</taxon>
        <taxon>eudicotyledons</taxon>
        <taxon>Gunneridae</taxon>
        <taxon>Pentapetalae</taxon>
        <taxon>asterids</taxon>
        <taxon>campanulids</taxon>
        <taxon>Asterales</taxon>
        <taxon>Asteraceae</taxon>
        <taxon>Asteroideae</taxon>
        <taxon>Anthemideae</taxon>
        <taxon>Artemisiinae</taxon>
        <taxon>Artemisia</taxon>
    </lineage>
</organism>
<dbReference type="GO" id="GO:0003723">
    <property type="term" value="F:RNA binding"/>
    <property type="evidence" value="ECO:0007669"/>
    <property type="project" value="UniProtKB-UniRule"/>
</dbReference>
<feature type="region of interest" description="Disordered" evidence="2">
    <location>
        <begin position="423"/>
        <end position="448"/>
    </location>
</feature>
<evidence type="ECO:0000256" key="2">
    <source>
        <dbReference type="SAM" id="MobiDB-lite"/>
    </source>
</evidence>
<name>A0A2U1L7D2_ARTAN</name>
<dbReference type="InterPro" id="IPR012677">
    <property type="entry name" value="Nucleotide-bd_a/b_plait_sf"/>
</dbReference>
<evidence type="ECO:0000256" key="1">
    <source>
        <dbReference type="PROSITE-ProRule" id="PRU00176"/>
    </source>
</evidence>
<dbReference type="SUPFAM" id="SSF54928">
    <property type="entry name" value="RNA-binding domain, RBD"/>
    <property type="match status" value="1"/>
</dbReference>
<accession>A0A2U1L7D2</accession>
<dbReference type="InterPro" id="IPR000504">
    <property type="entry name" value="RRM_dom"/>
</dbReference>
<feature type="compositionally biased region" description="Basic and acidic residues" evidence="2">
    <location>
        <begin position="324"/>
        <end position="335"/>
    </location>
</feature>
<comment type="caution">
    <text evidence="4">The sequence shown here is derived from an EMBL/GenBank/DDBJ whole genome shotgun (WGS) entry which is preliminary data.</text>
</comment>
<dbReference type="InterPro" id="IPR035979">
    <property type="entry name" value="RBD_domain_sf"/>
</dbReference>
<feature type="region of interest" description="Disordered" evidence="2">
    <location>
        <begin position="324"/>
        <end position="367"/>
    </location>
</feature>
<dbReference type="Proteomes" id="UP000245207">
    <property type="component" value="Unassembled WGS sequence"/>
</dbReference>
<keyword evidence="5" id="KW-1185">Reference proteome</keyword>
<proteinExistence type="predicted"/>
<dbReference type="EMBL" id="PKPP01011030">
    <property type="protein sequence ID" value="PWA44930.1"/>
    <property type="molecule type" value="Genomic_DNA"/>
</dbReference>
<dbReference type="PROSITE" id="PS50102">
    <property type="entry name" value="RRM"/>
    <property type="match status" value="1"/>
</dbReference>
<reference evidence="4 5" key="1">
    <citation type="journal article" date="2018" name="Mol. Plant">
        <title>The genome of Artemisia annua provides insight into the evolution of Asteraceae family and artemisinin biosynthesis.</title>
        <authorList>
            <person name="Shen Q."/>
            <person name="Zhang L."/>
            <person name="Liao Z."/>
            <person name="Wang S."/>
            <person name="Yan T."/>
            <person name="Shi P."/>
            <person name="Liu M."/>
            <person name="Fu X."/>
            <person name="Pan Q."/>
            <person name="Wang Y."/>
            <person name="Lv Z."/>
            <person name="Lu X."/>
            <person name="Zhang F."/>
            <person name="Jiang W."/>
            <person name="Ma Y."/>
            <person name="Chen M."/>
            <person name="Hao X."/>
            <person name="Li L."/>
            <person name="Tang Y."/>
            <person name="Lv G."/>
            <person name="Zhou Y."/>
            <person name="Sun X."/>
            <person name="Brodelius P.E."/>
            <person name="Rose J.K.C."/>
            <person name="Tang K."/>
        </authorList>
    </citation>
    <scope>NUCLEOTIDE SEQUENCE [LARGE SCALE GENOMIC DNA]</scope>
    <source>
        <strain evidence="5">cv. Huhao1</strain>
        <tissue evidence="4">Leaf</tissue>
    </source>
</reference>
<dbReference type="Gene3D" id="3.30.70.330">
    <property type="match status" value="1"/>
</dbReference>
<feature type="region of interest" description="Disordered" evidence="2">
    <location>
        <begin position="119"/>
        <end position="152"/>
    </location>
</feature>
<feature type="domain" description="RRM" evidence="3">
    <location>
        <begin position="37"/>
        <end position="114"/>
    </location>
</feature>
<evidence type="ECO:0000313" key="4">
    <source>
        <dbReference type="EMBL" id="PWA44930.1"/>
    </source>
</evidence>